<comment type="cofactor">
    <cofactor evidence="1">
        <name>Mn(2+)</name>
        <dbReference type="ChEBI" id="CHEBI:29035"/>
    </cofactor>
</comment>
<comment type="cofactor">
    <cofactor evidence="2">
        <name>Mg(2+)</name>
        <dbReference type="ChEBI" id="CHEBI:18420"/>
    </cofactor>
</comment>
<feature type="compositionally biased region" description="Polar residues" evidence="13">
    <location>
        <begin position="638"/>
        <end position="650"/>
    </location>
</feature>
<feature type="domain" description="Poly(A) polymerase nucleotidyltransferase" evidence="16">
    <location>
        <begin position="2"/>
        <end position="192"/>
    </location>
</feature>
<feature type="domain" description="Poly(A) polymerase central" evidence="15">
    <location>
        <begin position="200"/>
        <end position="333"/>
    </location>
</feature>
<accession>A0AAW1RVU2</accession>
<evidence type="ECO:0000256" key="13">
    <source>
        <dbReference type="SAM" id="MobiDB-lite"/>
    </source>
</evidence>
<dbReference type="InterPro" id="IPR011068">
    <property type="entry name" value="NuclTrfase_I-like_C"/>
</dbReference>
<feature type="compositionally biased region" description="Low complexity" evidence="13">
    <location>
        <begin position="483"/>
        <end position="507"/>
    </location>
</feature>
<comment type="subcellular location">
    <subcellularLocation>
        <location evidence="3">Nucleus</location>
    </subcellularLocation>
</comment>
<dbReference type="InterPro" id="IPR048840">
    <property type="entry name" value="PolA_pol_NTPase"/>
</dbReference>
<dbReference type="SUPFAM" id="SSF81301">
    <property type="entry name" value="Nucleotidyltransferase"/>
    <property type="match status" value="1"/>
</dbReference>
<dbReference type="GO" id="GO:0046872">
    <property type="term" value="F:metal ion binding"/>
    <property type="evidence" value="ECO:0007669"/>
    <property type="project" value="UniProtKB-KW"/>
</dbReference>
<evidence type="ECO:0000256" key="2">
    <source>
        <dbReference type="ARBA" id="ARBA00001946"/>
    </source>
</evidence>
<evidence type="ECO:0000256" key="6">
    <source>
        <dbReference type="ARBA" id="ARBA00022664"/>
    </source>
</evidence>
<dbReference type="GO" id="GO:0031123">
    <property type="term" value="P:RNA 3'-end processing"/>
    <property type="evidence" value="ECO:0007669"/>
    <property type="project" value="InterPro"/>
</dbReference>
<dbReference type="Gene3D" id="1.10.1410.10">
    <property type="match status" value="1"/>
</dbReference>
<name>A0AAW1RVU2_9CHLO</name>
<feature type="region of interest" description="Disordered" evidence="13">
    <location>
        <begin position="584"/>
        <end position="650"/>
    </location>
</feature>
<protein>
    <recommendedName>
        <fullName evidence="5">polynucleotide adenylyltransferase</fullName>
        <ecNumber evidence="5">2.7.7.19</ecNumber>
    </recommendedName>
</protein>
<keyword evidence="9" id="KW-0547">Nucleotide-binding</keyword>
<dbReference type="EC" id="2.7.7.19" evidence="5"/>
<evidence type="ECO:0000256" key="8">
    <source>
        <dbReference type="ARBA" id="ARBA00022723"/>
    </source>
</evidence>
<dbReference type="SUPFAM" id="SSF55003">
    <property type="entry name" value="PAP/Archaeal CCA-adding enzyme, C-terminal domain"/>
    <property type="match status" value="1"/>
</dbReference>
<dbReference type="CDD" id="cd05402">
    <property type="entry name" value="NT_PAP_TUTase"/>
    <property type="match status" value="1"/>
</dbReference>
<dbReference type="GO" id="GO:0006397">
    <property type="term" value="P:mRNA processing"/>
    <property type="evidence" value="ECO:0007669"/>
    <property type="project" value="UniProtKB-KW"/>
</dbReference>
<dbReference type="InterPro" id="IPR007010">
    <property type="entry name" value="PolA_pol_RNA-bd_dom"/>
</dbReference>
<evidence type="ECO:0000256" key="12">
    <source>
        <dbReference type="ARBA" id="ARBA00023242"/>
    </source>
</evidence>
<evidence type="ECO:0000256" key="5">
    <source>
        <dbReference type="ARBA" id="ARBA00012388"/>
    </source>
</evidence>
<gene>
    <name evidence="17" type="ORF">WJX74_006407</name>
</gene>
<dbReference type="Pfam" id="PF20750">
    <property type="entry name" value="PAP_NTPase"/>
    <property type="match status" value="1"/>
</dbReference>
<evidence type="ECO:0000256" key="7">
    <source>
        <dbReference type="ARBA" id="ARBA00022679"/>
    </source>
</evidence>
<proteinExistence type="inferred from homology"/>
<dbReference type="SUPFAM" id="SSF81631">
    <property type="entry name" value="PAP/OAS1 substrate-binding domain"/>
    <property type="match status" value="1"/>
</dbReference>
<keyword evidence="11" id="KW-0460">Magnesium</keyword>
<keyword evidence="8" id="KW-0479">Metal-binding</keyword>
<feature type="compositionally biased region" description="Polar residues" evidence="13">
    <location>
        <begin position="588"/>
        <end position="598"/>
    </location>
</feature>
<comment type="caution">
    <text evidence="17">The sequence shown here is derived from an EMBL/GenBank/DDBJ whole genome shotgun (WGS) entry which is preliminary data.</text>
</comment>
<dbReference type="GO" id="GO:0003723">
    <property type="term" value="F:RNA binding"/>
    <property type="evidence" value="ECO:0007669"/>
    <property type="project" value="InterPro"/>
</dbReference>
<keyword evidence="18" id="KW-1185">Reference proteome</keyword>
<keyword evidence="10" id="KW-0067">ATP-binding</keyword>
<sequence length="698" mass="76219">MAGPDQLGHQQEADLVQALRSAGLYESVQDSELREEVLGHLNEVVQSWVRAVAYETGCDHLLTSDEPARIFTFGSYRLGVHGPGADIDTLCISPKYVQRDIHFFGEGQNSLQTILQGMPEVEELHAVPDAYVPVIKLKFRTISLDLLFVATMDVSLPGNLDIMQNRTLRGMDEKSVRSVNGCRVTDTILAKVGNQQIPAFRTALRCIKLWAEKRGIYSNAMGYLGGVNWAILVARTAIAFPMANASMLVGRFFKLFALWKWPRPVKLDNIQYDQVLGLPVWDPMYNPRDAAHLMPIITPCYPAMNSSYTISDSSQVIIKEELDRGSGLVDRLNLFPGQDKGPPASWPELWEPATFFHEYRNYLQIDVSANNEEDFSAWEGWVQSRLRHLVLKTETIVAIRAWPAKFKNPSQPGGPCRCFFYMGLRKHQAPTAGQVNLSRPVNEWRQLVANYEQRKEGMEIAVRHTRQFDLPGHCFPGEVNPHAQAAADGAGPASEDGAGPANGNANGDVQPHGDMAGPSTGKRAGTKRAAGDALASPDDKRQRSQDVPAVAEHPAAMDSTADQTAPSFSGRAGLAAEADMQDAAGPSSLEQAPPSQQVAAPGQHVNEARPSSPLSLEMQHRLTHRPGGSKSAHLHSNHLPNGVQTSSTRSLTLPFNGPELGNGISRGSAIKLCLVNATGMVEYLLAKTASNRMVGSEH</sequence>
<evidence type="ECO:0000256" key="3">
    <source>
        <dbReference type="ARBA" id="ARBA00004123"/>
    </source>
</evidence>
<feature type="domain" description="Poly(A) polymerase RNA-binding" evidence="14">
    <location>
        <begin position="354"/>
        <end position="400"/>
    </location>
</feature>
<dbReference type="GO" id="GO:0005524">
    <property type="term" value="F:ATP binding"/>
    <property type="evidence" value="ECO:0007669"/>
    <property type="project" value="UniProtKB-KW"/>
</dbReference>
<dbReference type="Gene3D" id="3.30.460.10">
    <property type="entry name" value="Beta Polymerase, domain 2"/>
    <property type="match status" value="1"/>
</dbReference>
<keyword evidence="6" id="KW-0507">mRNA processing</keyword>
<keyword evidence="12" id="KW-0539">Nucleus</keyword>
<dbReference type="PANTHER" id="PTHR10682">
    <property type="entry name" value="POLY A POLYMERASE"/>
    <property type="match status" value="1"/>
</dbReference>
<dbReference type="PANTHER" id="PTHR10682:SF10">
    <property type="entry name" value="POLYNUCLEOTIDE ADENYLYLTRANSFERASE"/>
    <property type="match status" value="1"/>
</dbReference>
<evidence type="ECO:0000313" key="18">
    <source>
        <dbReference type="Proteomes" id="UP001438707"/>
    </source>
</evidence>
<feature type="domain" description="Poly(A) polymerase RNA-binding" evidence="14">
    <location>
        <begin position="418"/>
        <end position="481"/>
    </location>
</feature>
<dbReference type="Gene3D" id="3.30.70.590">
    <property type="entry name" value="Poly(A) polymerase predicted RNA binding domain"/>
    <property type="match status" value="1"/>
</dbReference>
<feature type="region of interest" description="Disordered" evidence="13">
    <location>
        <begin position="473"/>
        <end position="567"/>
    </location>
</feature>
<evidence type="ECO:0000256" key="10">
    <source>
        <dbReference type="ARBA" id="ARBA00022840"/>
    </source>
</evidence>
<dbReference type="InterPro" id="IPR043519">
    <property type="entry name" value="NT_sf"/>
</dbReference>
<dbReference type="InterPro" id="IPR007012">
    <property type="entry name" value="PolA_pol_cen_dom"/>
</dbReference>
<evidence type="ECO:0000313" key="17">
    <source>
        <dbReference type="EMBL" id="KAK9837859.1"/>
    </source>
</evidence>
<comment type="similarity">
    <text evidence="4">Belongs to the poly(A) polymerase family.</text>
</comment>
<dbReference type="AlphaFoldDB" id="A0AAW1RVU2"/>
<dbReference type="Proteomes" id="UP001438707">
    <property type="component" value="Unassembled WGS sequence"/>
</dbReference>
<evidence type="ECO:0000256" key="9">
    <source>
        <dbReference type="ARBA" id="ARBA00022741"/>
    </source>
</evidence>
<dbReference type="FunFam" id="3.30.460.10:FF:000002">
    <property type="entry name" value="Poly(A) polymerase alpha, putative"/>
    <property type="match status" value="1"/>
</dbReference>
<evidence type="ECO:0000259" key="16">
    <source>
        <dbReference type="Pfam" id="PF20750"/>
    </source>
</evidence>
<dbReference type="FunFam" id="1.10.1410.10:FF:000001">
    <property type="entry name" value="Putative poly(A) polymerase gamma"/>
    <property type="match status" value="1"/>
</dbReference>
<dbReference type="Pfam" id="PF04926">
    <property type="entry name" value="PAP_RNA-bind"/>
    <property type="match status" value="2"/>
</dbReference>
<keyword evidence="7" id="KW-0808">Transferase</keyword>
<evidence type="ECO:0000256" key="11">
    <source>
        <dbReference type="ARBA" id="ARBA00022842"/>
    </source>
</evidence>
<dbReference type="GO" id="GO:1990817">
    <property type="term" value="F:poly(A) RNA polymerase activity"/>
    <property type="evidence" value="ECO:0007669"/>
    <property type="project" value="UniProtKB-EC"/>
</dbReference>
<evidence type="ECO:0000256" key="4">
    <source>
        <dbReference type="ARBA" id="ARBA00010912"/>
    </source>
</evidence>
<organism evidence="17 18">
    <name type="scientific">Apatococcus lobatus</name>
    <dbReference type="NCBI Taxonomy" id="904363"/>
    <lineage>
        <taxon>Eukaryota</taxon>
        <taxon>Viridiplantae</taxon>
        <taxon>Chlorophyta</taxon>
        <taxon>core chlorophytes</taxon>
        <taxon>Trebouxiophyceae</taxon>
        <taxon>Chlorellales</taxon>
        <taxon>Chlorellaceae</taxon>
        <taxon>Apatococcus</taxon>
    </lineage>
</organism>
<reference evidence="17 18" key="1">
    <citation type="journal article" date="2024" name="Nat. Commun.">
        <title>Phylogenomics reveals the evolutionary origins of lichenization in chlorophyte algae.</title>
        <authorList>
            <person name="Puginier C."/>
            <person name="Libourel C."/>
            <person name="Otte J."/>
            <person name="Skaloud P."/>
            <person name="Haon M."/>
            <person name="Grisel S."/>
            <person name="Petersen M."/>
            <person name="Berrin J.G."/>
            <person name="Delaux P.M."/>
            <person name="Dal Grande F."/>
            <person name="Keller J."/>
        </authorList>
    </citation>
    <scope>NUCLEOTIDE SEQUENCE [LARGE SCALE GENOMIC DNA]</scope>
    <source>
        <strain evidence="17 18">SAG 2145</strain>
    </source>
</reference>
<evidence type="ECO:0000259" key="14">
    <source>
        <dbReference type="Pfam" id="PF04926"/>
    </source>
</evidence>
<dbReference type="GO" id="GO:0005634">
    <property type="term" value="C:nucleus"/>
    <property type="evidence" value="ECO:0007669"/>
    <property type="project" value="UniProtKB-SubCell"/>
</dbReference>
<evidence type="ECO:0000256" key="1">
    <source>
        <dbReference type="ARBA" id="ARBA00001936"/>
    </source>
</evidence>
<evidence type="ECO:0000259" key="15">
    <source>
        <dbReference type="Pfam" id="PF04928"/>
    </source>
</evidence>
<dbReference type="EMBL" id="JALJOS010000006">
    <property type="protein sequence ID" value="KAK9837859.1"/>
    <property type="molecule type" value="Genomic_DNA"/>
</dbReference>
<dbReference type="Pfam" id="PF04928">
    <property type="entry name" value="PAP_central"/>
    <property type="match status" value="1"/>
</dbReference>